<dbReference type="EMBL" id="FNCJ01000026">
    <property type="protein sequence ID" value="SDI56045.1"/>
    <property type="molecule type" value="Genomic_DNA"/>
</dbReference>
<evidence type="ECO:0008006" key="4">
    <source>
        <dbReference type="Google" id="ProtNLM"/>
    </source>
</evidence>
<keyword evidence="1" id="KW-0472">Membrane</keyword>
<evidence type="ECO:0000313" key="3">
    <source>
        <dbReference type="Proteomes" id="UP000199706"/>
    </source>
</evidence>
<protein>
    <recommendedName>
        <fullName evidence="4">DUF4239 domain-containing protein</fullName>
    </recommendedName>
</protein>
<dbReference type="Pfam" id="PF14023">
    <property type="entry name" value="Bestrophin-like"/>
    <property type="match status" value="1"/>
</dbReference>
<dbReference type="RefSeq" id="WP_090694267.1">
    <property type="nucleotide sequence ID" value="NZ_CADERL010000015.1"/>
</dbReference>
<sequence>MNHVVVAFIVFTCVFGSALLGLYLRTLLPEQHLGEESIGVVKLTIGLIATMAALVLGLLISSAKSSFDTVNGELVRNAASVIRLDRVLARYGPETQEVRGLIKQSYGTSIQILASHDPVQVARLGSEEASTRVEGLQRKLEELSPHSEEQGHLKASAIQIADEVLAVRWLALLQAQGSVPLPLLVALVLWLSIIFGAFGLFTPSNGTVIGALFLGALSTSGAIFLILELNTPLDGMIGLSLAPMRDALAILGR</sequence>
<proteinExistence type="predicted"/>
<evidence type="ECO:0000313" key="2">
    <source>
        <dbReference type="EMBL" id="SDI56045.1"/>
    </source>
</evidence>
<dbReference type="OrthoDB" id="4711656at2"/>
<feature type="transmembrane region" description="Helical" evidence="1">
    <location>
        <begin position="179"/>
        <end position="201"/>
    </location>
</feature>
<dbReference type="InterPro" id="IPR025333">
    <property type="entry name" value="DUF4239"/>
</dbReference>
<keyword evidence="1" id="KW-1133">Transmembrane helix</keyword>
<keyword evidence="1" id="KW-0812">Transmembrane</keyword>
<name>A0A1G8LKA7_9BURK</name>
<dbReference type="Proteomes" id="UP000199706">
    <property type="component" value="Unassembled WGS sequence"/>
</dbReference>
<dbReference type="AlphaFoldDB" id="A0A1G8LKA7"/>
<reference evidence="2 3" key="1">
    <citation type="submission" date="2016-10" db="EMBL/GenBank/DDBJ databases">
        <authorList>
            <person name="de Groot N.N."/>
        </authorList>
    </citation>
    <scope>NUCLEOTIDE SEQUENCE [LARGE SCALE GENOMIC DNA]</scope>
    <source>
        <strain evidence="2 3">LMG 2247</strain>
    </source>
</reference>
<organism evidence="2 3">
    <name type="scientific">Paraburkholderia phenazinium</name>
    <dbReference type="NCBI Taxonomy" id="60549"/>
    <lineage>
        <taxon>Bacteria</taxon>
        <taxon>Pseudomonadati</taxon>
        <taxon>Pseudomonadota</taxon>
        <taxon>Betaproteobacteria</taxon>
        <taxon>Burkholderiales</taxon>
        <taxon>Burkholderiaceae</taxon>
        <taxon>Paraburkholderia</taxon>
    </lineage>
</organism>
<evidence type="ECO:0000256" key="1">
    <source>
        <dbReference type="SAM" id="Phobius"/>
    </source>
</evidence>
<gene>
    <name evidence="2" type="ORF">SAMN05216466_12625</name>
</gene>
<feature type="transmembrane region" description="Helical" evidence="1">
    <location>
        <begin position="208"/>
        <end position="227"/>
    </location>
</feature>
<accession>A0A1G8LKA7</accession>
<feature type="transmembrane region" description="Helical" evidence="1">
    <location>
        <begin position="6"/>
        <end position="28"/>
    </location>
</feature>
<feature type="transmembrane region" description="Helical" evidence="1">
    <location>
        <begin position="40"/>
        <end position="60"/>
    </location>
</feature>